<dbReference type="Proteomes" id="UP001159405">
    <property type="component" value="Unassembled WGS sequence"/>
</dbReference>
<feature type="non-terminal residue" evidence="3">
    <location>
        <position position="416"/>
    </location>
</feature>
<accession>A0ABN8NH82</accession>
<feature type="coiled-coil region" evidence="1">
    <location>
        <begin position="208"/>
        <end position="270"/>
    </location>
</feature>
<organism evidence="3 4">
    <name type="scientific">Porites lobata</name>
    <dbReference type="NCBI Taxonomy" id="104759"/>
    <lineage>
        <taxon>Eukaryota</taxon>
        <taxon>Metazoa</taxon>
        <taxon>Cnidaria</taxon>
        <taxon>Anthozoa</taxon>
        <taxon>Hexacorallia</taxon>
        <taxon>Scleractinia</taxon>
        <taxon>Fungiina</taxon>
        <taxon>Poritidae</taxon>
        <taxon>Porites</taxon>
    </lineage>
</organism>
<feature type="compositionally biased region" description="Polar residues" evidence="2">
    <location>
        <begin position="167"/>
        <end position="177"/>
    </location>
</feature>
<feature type="non-terminal residue" evidence="3">
    <location>
        <position position="1"/>
    </location>
</feature>
<keyword evidence="4" id="KW-1185">Reference proteome</keyword>
<sequence length="416" mass="46969">TESLISEQDSTGHSAGLDDHGVTKESSLICGNKVCLSHLLDLVIVLMAAAGNFTTANSEASAEPKDKTDEADFENTANPFKAFSLRLWRRGVKKNCKNDAVATCDGIYENKEENEIRQCGSQQVASKSFTGKEVNGKNNNLTEKRSLRSLPSSLGNENFERTKEASGDNNSVQASQHAQKKQRRKLPQLKESFAGKTAEEKGGLTVSVKKLQMETETLRNEAQALRSQLEVLVKDNKDVKDSLASEKTERENAIQKCKELQRKLDEHDKGSRERAFLLNSRLERLQHAKLAADQGCLKFSLRQERFEVYEEQATLLCKKSTEIVKKELEERRGLYAVEHRTLDDLPSTGDGLTMYEAHRELQNNIVELIKRYRADLKLLTGTRDGEERENSEEFIRDFYGKESIGYLSTIEERQDS</sequence>
<feature type="region of interest" description="Disordered" evidence="2">
    <location>
        <begin position="127"/>
        <end position="201"/>
    </location>
</feature>
<evidence type="ECO:0000313" key="3">
    <source>
        <dbReference type="EMBL" id="CAH3105607.1"/>
    </source>
</evidence>
<keyword evidence="1" id="KW-0175">Coiled coil</keyword>
<dbReference type="EMBL" id="CALNXK010000018">
    <property type="protein sequence ID" value="CAH3105607.1"/>
    <property type="molecule type" value="Genomic_DNA"/>
</dbReference>
<protein>
    <submittedName>
        <fullName evidence="3">Uncharacterized protein</fullName>
    </submittedName>
</protein>
<proteinExistence type="predicted"/>
<evidence type="ECO:0000256" key="2">
    <source>
        <dbReference type="SAM" id="MobiDB-lite"/>
    </source>
</evidence>
<name>A0ABN8NH82_9CNID</name>
<comment type="caution">
    <text evidence="3">The sequence shown here is derived from an EMBL/GenBank/DDBJ whole genome shotgun (WGS) entry which is preliminary data.</text>
</comment>
<gene>
    <name evidence="3" type="ORF">PLOB_00013772</name>
</gene>
<evidence type="ECO:0000313" key="4">
    <source>
        <dbReference type="Proteomes" id="UP001159405"/>
    </source>
</evidence>
<feature type="compositionally biased region" description="Basic residues" evidence="2">
    <location>
        <begin position="178"/>
        <end position="187"/>
    </location>
</feature>
<reference evidence="3 4" key="1">
    <citation type="submission" date="2022-05" db="EMBL/GenBank/DDBJ databases">
        <authorList>
            <consortium name="Genoscope - CEA"/>
            <person name="William W."/>
        </authorList>
    </citation>
    <scope>NUCLEOTIDE SEQUENCE [LARGE SCALE GENOMIC DNA]</scope>
</reference>
<evidence type="ECO:0000256" key="1">
    <source>
        <dbReference type="SAM" id="Coils"/>
    </source>
</evidence>